<name>A0ABU2SW86_9ACTN</name>
<dbReference type="Proteomes" id="UP001180531">
    <property type="component" value="Unassembled WGS sequence"/>
</dbReference>
<accession>A0ABU2SW86</accession>
<dbReference type="EMBL" id="JAVRFI010000021">
    <property type="protein sequence ID" value="MDT0452629.1"/>
    <property type="molecule type" value="Genomic_DNA"/>
</dbReference>
<feature type="region of interest" description="Disordered" evidence="1">
    <location>
        <begin position="56"/>
        <end position="81"/>
    </location>
</feature>
<proteinExistence type="predicted"/>
<evidence type="ECO:0000313" key="3">
    <source>
        <dbReference type="Proteomes" id="UP001180531"/>
    </source>
</evidence>
<organism evidence="2 3">
    <name type="scientific">Streptomyces hesseae</name>
    <dbReference type="NCBI Taxonomy" id="3075519"/>
    <lineage>
        <taxon>Bacteria</taxon>
        <taxon>Bacillati</taxon>
        <taxon>Actinomycetota</taxon>
        <taxon>Actinomycetes</taxon>
        <taxon>Kitasatosporales</taxon>
        <taxon>Streptomycetaceae</taxon>
        <taxon>Streptomyces</taxon>
    </lineage>
</organism>
<gene>
    <name evidence="2" type="ORF">RM609_26570</name>
</gene>
<evidence type="ECO:0000256" key="1">
    <source>
        <dbReference type="SAM" id="MobiDB-lite"/>
    </source>
</evidence>
<reference evidence="2" key="1">
    <citation type="submission" date="2024-05" db="EMBL/GenBank/DDBJ databases">
        <title>30 novel species of actinomycetes from the DSMZ collection.</title>
        <authorList>
            <person name="Nouioui I."/>
        </authorList>
    </citation>
    <scope>NUCLEOTIDE SEQUENCE</scope>
    <source>
        <strain evidence="2">DSM 40473</strain>
    </source>
</reference>
<dbReference type="PROSITE" id="PS51257">
    <property type="entry name" value="PROKAR_LIPOPROTEIN"/>
    <property type="match status" value="1"/>
</dbReference>
<evidence type="ECO:0008006" key="4">
    <source>
        <dbReference type="Google" id="ProtNLM"/>
    </source>
</evidence>
<sequence length="348" mass="36592">MHRQSVIRSAVVLALLGGILTACGSISSKTEEPRSASEITDTLELIRSVNDTMKSTTFHSSGTTTALDGGQAETWSDPRTGVHSTVKAGKNGDTYCEDGTIYLGAAIAADTLQRVEHSPVTVPDSLAGIYVATKTKSSCDSLYTVSEGADLAPEQNSTVNGIRTIAMVTTGQSASDQSRDVYQIAATGKPYILQIQSTRDGRTSTTVYDSFGDKVSIHMPPADRTMSIDEFRARVVHRRTGRGPAWGRRSLEELVKLAALGGLYEVAQALTGGGDELVGAGGLSEYGGAVGGEADLDAGVSAARAVGLLPLDLRHGRSSHASLAIAWISSRDCFSDSVLRSARSNKPR</sequence>
<dbReference type="RefSeq" id="WP_311614100.1">
    <property type="nucleotide sequence ID" value="NZ_JAVRFI010000021.1"/>
</dbReference>
<comment type="caution">
    <text evidence="2">The sequence shown here is derived from an EMBL/GenBank/DDBJ whole genome shotgun (WGS) entry which is preliminary data.</text>
</comment>
<keyword evidence="3" id="KW-1185">Reference proteome</keyword>
<protein>
    <recommendedName>
        <fullName evidence="4">Lipoprotein</fullName>
    </recommendedName>
</protein>
<feature type="compositionally biased region" description="Polar residues" evidence="1">
    <location>
        <begin position="56"/>
        <end position="66"/>
    </location>
</feature>
<evidence type="ECO:0000313" key="2">
    <source>
        <dbReference type="EMBL" id="MDT0452629.1"/>
    </source>
</evidence>